<dbReference type="EMBL" id="HBDZ01000303">
    <property type="protein sequence ID" value="CAD8227877.1"/>
    <property type="molecule type" value="Transcribed_RNA"/>
</dbReference>
<dbReference type="GO" id="GO:0016791">
    <property type="term" value="F:phosphatase activity"/>
    <property type="evidence" value="ECO:0007669"/>
    <property type="project" value="TreeGrafter"/>
</dbReference>
<sequence>MAIGVMRAGDACRGVFSRTRSRSRRAGKPCARLRAAALDAADGIGEAELQPQLSFEWGSGHWPSPQSVVKLVATDVDGTLLNSHHKLSQANIQAARELRAAGIDLLLATGKARGPWVEDVAEALGLEGTPGVFLQGLYVTSDMRRGKGEVIFERTLPPGAVAAAVESARSRGLTLVLYSAERIVCAHTDEHSDRLLAYSEPTPEAVGDLAAFVEAGNPAHKVIFMGSEEDVVAARTGIEAELCGTFDCATTRALEGMLELQPAGVDKAVGVQKALEHAYAGRGLTMSDVMAIGDGENDVALLAAAGVRCAMGNGSEALKESAHYVLGTNDEAGGWPVAASLAVHSQPWLAGI</sequence>
<name>A0A7R9T7W0_9VIRI</name>
<dbReference type="GO" id="GO:0000287">
    <property type="term" value="F:magnesium ion binding"/>
    <property type="evidence" value="ECO:0007669"/>
    <property type="project" value="TreeGrafter"/>
</dbReference>
<dbReference type="InterPro" id="IPR023214">
    <property type="entry name" value="HAD_sf"/>
</dbReference>
<reference evidence="1" key="1">
    <citation type="submission" date="2021-01" db="EMBL/GenBank/DDBJ databases">
        <authorList>
            <person name="Corre E."/>
            <person name="Pelletier E."/>
            <person name="Niang G."/>
            <person name="Scheremetjew M."/>
            <person name="Finn R."/>
            <person name="Kale V."/>
            <person name="Holt S."/>
            <person name="Cochrane G."/>
            <person name="Meng A."/>
            <person name="Brown T."/>
            <person name="Cohen L."/>
        </authorList>
    </citation>
    <scope>NUCLEOTIDE SEQUENCE</scope>
    <source>
        <strain evidence="1">CCMP1413</strain>
    </source>
</reference>
<dbReference type="Pfam" id="PF08282">
    <property type="entry name" value="Hydrolase_3"/>
    <property type="match status" value="1"/>
</dbReference>
<organism evidence="1">
    <name type="scientific">Prasinoderma coloniale</name>
    <dbReference type="NCBI Taxonomy" id="156133"/>
    <lineage>
        <taxon>Eukaryota</taxon>
        <taxon>Viridiplantae</taxon>
        <taxon>Prasinodermophyta</taxon>
        <taxon>Prasinodermophyceae</taxon>
        <taxon>Prasinodermales</taxon>
        <taxon>Prasinodermaceae</taxon>
        <taxon>Prasinoderma</taxon>
    </lineage>
</organism>
<dbReference type="AlphaFoldDB" id="A0A7R9T7W0"/>
<dbReference type="SUPFAM" id="SSF56784">
    <property type="entry name" value="HAD-like"/>
    <property type="match status" value="1"/>
</dbReference>
<protein>
    <submittedName>
        <fullName evidence="1">Uncharacterized protein</fullName>
    </submittedName>
</protein>
<dbReference type="PROSITE" id="PS01228">
    <property type="entry name" value="COF_1"/>
    <property type="match status" value="1"/>
</dbReference>
<proteinExistence type="predicted"/>
<dbReference type="PANTHER" id="PTHR10000">
    <property type="entry name" value="PHOSPHOSERINE PHOSPHATASE"/>
    <property type="match status" value="1"/>
</dbReference>
<gene>
    <name evidence="1" type="ORF">PCOL08062_LOCUS248</name>
</gene>
<dbReference type="Gene3D" id="3.40.50.1000">
    <property type="entry name" value="HAD superfamily/HAD-like"/>
    <property type="match status" value="1"/>
</dbReference>
<dbReference type="InterPro" id="IPR036412">
    <property type="entry name" value="HAD-like_sf"/>
</dbReference>
<evidence type="ECO:0000313" key="1">
    <source>
        <dbReference type="EMBL" id="CAD8227877.1"/>
    </source>
</evidence>
<dbReference type="PANTHER" id="PTHR10000:SF8">
    <property type="entry name" value="HAD SUPERFAMILY HYDROLASE-LIKE, TYPE 3"/>
    <property type="match status" value="1"/>
</dbReference>
<dbReference type="Gene3D" id="3.30.1240.10">
    <property type="match status" value="1"/>
</dbReference>
<accession>A0A7R9T7W0</accession>
<dbReference type="GO" id="GO:0005829">
    <property type="term" value="C:cytosol"/>
    <property type="evidence" value="ECO:0007669"/>
    <property type="project" value="TreeGrafter"/>
</dbReference>